<dbReference type="EMBL" id="JAVIJP010000053">
    <property type="protein sequence ID" value="KAL3625075.1"/>
    <property type="molecule type" value="Genomic_DNA"/>
</dbReference>
<organism evidence="1 2">
    <name type="scientific">Castilleja foliolosa</name>
    <dbReference type="NCBI Taxonomy" id="1961234"/>
    <lineage>
        <taxon>Eukaryota</taxon>
        <taxon>Viridiplantae</taxon>
        <taxon>Streptophyta</taxon>
        <taxon>Embryophyta</taxon>
        <taxon>Tracheophyta</taxon>
        <taxon>Spermatophyta</taxon>
        <taxon>Magnoliopsida</taxon>
        <taxon>eudicotyledons</taxon>
        <taxon>Gunneridae</taxon>
        <taxon>Pentapetalae</taxon>
        <taxon>asterids</taxon>
        <taxon>lamiids</taxon>
        <taxon>Lamiales</taxon>
        <taxon>Orobanchaceae</taxon>
        <taxon>Pedicularideae</taxon>
        <taxon>Castillejinae</taxon>
        <taxon>Castilleja</taxon>
    </lineage>
</organism>
<dbReference type="PANTHER" id="PTHR21551">
    <property type="entry name" value="TOPOISOMERASE II-ASSOCIATED PROTEIN PAT1"/>
    <property type="match status" value="1"/>
</dbReference>
<dbReference type="InterPro" id="IPR039900">
    <property type="entry name" value="Pat1-like"/>
</dbReference>
<proteinExistence type="predicted"/>
<evidence type="ECO:0000313" key="2">
    <source>
        <dbReference type="Proteomes" id="UP001632038"/>
    </source>
</evidence>
<comment type="caution">
    <text evidence="1">The sequence shown here is derived from an EMBL/GenBank/DDBJ whole genome shotgun (WGS) entry which is preliminary data.</text>
</comment>
<dbReference type="AlphaFoldDB" id="A0ABD3C8C1"/>
<name>A0ABD3C8C1_9LAMI</name>
<reference evidence="2" key="1">
    <citation type="journal article" date="2024" name="IScience">
        <title>Strigolactones Initiate the Formation of Haustorium-like Structures in Castilleja.</title>
        <authorList>
            <person name="Buerger M."/>
            <person name="Peterson D."/>
            <person name="Chory J."/>
        </authorList>
    </citation>
    <scope>NUCLEOTIDE SEQUENCE [LARGE SCALE GENOMIC DNA]</scope>
</reference>
<sequence length="329" mass="36054">MRLLTSRSSCLNRMSRCLVLFATFPTRSRKKKQSGRHDHVSFVVVFVNFLNRIGLTGSQIFQNKNEKQLQLLKYETTTSKVSAVLLRAEEQSQMIESLHSSVGSGLGSLSDIDDMATTFAKLNKVVSGPSHPGVIGDRGSGSFSRGRFNSYRMDSEYYEENSSSSSYHTLTSLKFLRSLEQEQMLAARLMIEDGLCLLLDVDDIDPILQFAQPQDGAQARRLCMAIFRHLRYLFGGLPDDQDSADTINGFAKTGSLCVSGMGLNALCTCIAAVVRSSKQPPLCPLGSPGGDGSSILLKSVLERATKLLSDPQSNTMNSFSVPNYGKPIK</sequence>
<dbReference type="Proteomes" id="UP001632038">
    <property type="component" value="Unassembled WGS sequence"/>
</dbReference>
<accession>A0ABD3C8C1</accession>
<keyword evidence="2" id="KW-1185">Reference proteome</keyword>
<gene>
    <name evidence="1" type="ORF">CASFOL_031743</name>
</gene>
<protein>
    <submittedName>
        <fullName evidence="1">Uncharacterized protein</fullName>
    </submittedName>
</protein>
<evidence type="ECO:0000313" key="1">
    <source>
        <dbReference type="EMBL" id="KAL3625075.1"/>
    </source>
</evidence>
<dbReference type="PANTHER" id="PTHR21551:SF24">
    <property type="entry name" value="PROTEIN PAT1 HOMOLOG 2"/>
    <property type="match status" value="1"/>
</dbReference>